<dbReference type="EMBL" id="CP117430">
    <property type="protein sequence ID" value="WLI16496.1"/>
    <property type="molecule type" value="Genomic_DNA"/>
</dbReference>
<gene>
    <name evidence="3" type="ORF">PSH88_19450</name>
</gene>
<dbReference type="SUPFAM" id="SSF53955">
    <property type="entry name" value="Lysozyme-like"/>
    <property type="match status" value="1"/>
</dbReference>
<evidence type="ECO:0000313" key="3">
    <source>
        <dbReference type="EMBL" id="WLI16496.1"/>
    </source>
</evidence>
<organism evidence="3 4">
    <name type="scientific">Pseudomonas wuhanensis</name>
    <dbReference type="NCBI Taxonomy" id="2954098"/>
    <lineage>
        <taxon>Bacteria</taxon>
        <taxon>Pseudomonadati</taxon>
        <taxon>Pseudomonadota</taxon>
        <taxon>Gammaproteobacteria</taxon>
        <taxon>Pseudomonadales</taxon>
        <taxon>Pseudomonadaceae</taxon>
        <taxon>Pseudomonas</taxon>
    </lineage>
</organism>
<dbReference type="InterPro" id="IPR023346">
    <property type="entry name" value="Lysozyme-like_dom_sf"/>
</dbReference>
<sequence>MSSSLSPVKVPDVVRDYHLKEAFGPDPTPDAVRNYHLKQAGGLNALPAAVGNHQQNRSICHYHTAACGGEKSVSFSQALDTREGGRLNRPTCPHPPADGGETQHGSPKPDALNQLVELIRRAIGQWLEGLLNPGAQNATNPPQSSPSATNSLAPPPGSLKVLGARGEGSNSGQSRQANAVGASAGEVHASDSGQLHLPEQLKPYRDDILHAASVTGMPPSIIAGQIWAESRGNLASASTNVNGKTDSGLMQVNAATFAGLKKANPELLGGADLAKPRDNILAGAIYLRDGNRAFDGNMGAALRAYNSGPDKVNVHNLADTGGVGGASYPADVLKFAQMISSGQGQLPA</sequence>
<dbReference type="Proteomes" id="UP001230768">
    <property type="component" value="Chromosome"/>
</dbReference>
<proteinExistence type="predicted"/>
<feature type="region of interest" description="Disordered" evidence="1">
    <location>
        <begin position="77"/>
        <end position="109"/>
    </location>
</feature>
<dbReference type="Pfam" id="PF01464">
    <property type="entry name" value="SLT"/>
    <property type="match status" value="1"/>
</dbReference>
<feature type="domain" description="Transglycosylase SLT" evidence="2">
    <location>
        <begin position="211"/>
        <end position="313"/>
    </location>
</feature>
<name>A0ABY9GLD3_9PSED</name>
<protein>
    <submittedName>
        <fullName evidence="3">Transglycosylase SLT domain-containing protein</fullName>
    </submittedName>
</protein>
<feature type="compositionally biased region" description="Polar residues" evidence="1">
    <location>
        <begin position="134"/>
        <end position="152"/>
    </location>
</feature>
<accession>A0ABY9GLD3</accession>
<dbReference type="Gene3D" id="1.10.530.10">
    <property type="match status" value="1"/>
</dbReference>
<dbReference type="InterPro" id="IPR008258">
    <property type="entry name" value="Transglycosylase_SLT_dom_1"/>
</dbReference>
<evidence type="ECO:0000313" key="4">
    <source>
        <dbReference type="Proteomes" id="UP001230768"/>
    </source>
</evidence>
<dbReference type="RefSeq" id="WP_305422146.1">
    <property type="nucleotide sequence ID" value="NZ_CP117430.1"/>
</dbReference>
<feature type="region of interest" description="Disordered" evidence="1">
    <location>
        <begin position="133"/>
        <end position="195"/>
    </location>
</feature>
<evidence type="ECO:0000259" key="2">
    <source>
        <dbReference type="Pfam" id="PF01464"/>
    </source>
</evidence>
<keyword evidence="4" id="KW-1185">Reference proteome</keyword>
<feature type="compositionally biased region" description="Polar residues" evidence="1">
    <location>
        <begin position="168"/>
        <end position="177"/>
    </location>
</feature>
<evidence type="ECO:0000256" key="1">
    <source>
        <dbReference type="SAM" id="MobiDB-lite"/>
    </source>
</evidence>
<reference evidence="3 4" key="1">
    <citation type="submission" date="2023-02" db="EMBL/GenBank/DDBJ databases">
        <title>Evolution of Hrp T3SS in non-pathogenic Pseudomonas fluorescens.</title>
        <authorList>
            <person name="Liao K."/>
            <person name="Wei H."/>
            <person name="Gu Y."/>
        </authorList>
    </citation>
    <scope>NUCLEOTIDE SEQUENCE [LARGE SCALE GENOMIC DNA]</scope>
    <source>
        <strain evidence="3 4">FP607</strain>
    </source>
</reference>